<dbReference type="Proteomes" id="UP000193866">
    <property type="component" value="Unassembled WGS sequence"/>
</dbReference>
<comment type="caution">
    <text evidence="1">The sequence shown here is derived from an EMBL/GenBank/DDBJ whole genome shotgun (WGS) entry which is preliminary data.</text>
</comment>
<proteinExistence type="predicted"/>
<dbReference type="OrthoDB" id="4761964at2"/>
<evidence type="ECO:0000313" key="1">
    <source>
        <dbReference type="EMBL" id="ORW09672.1"/>
    </source>
</evidence>
<name>A0A1X1YEW8_9MYCO</name>
<keyword evidence="2" id="KW-1185">Reference proteome</keyword>
<accession>A0A1X1YEW8</accession>
<organism evidence="1 2">
    <name type="scientific">Mycolicibacter longobardus</name>
    <dbReference type="NCBI Taxonomy" id="1108812"/>
    <lineage>
        <taxon>Bacteria</taxon>
        <taxon>Bacillati</taxon>
        <taxon>Actinomycetota</taxon>
        <taxon>Actinomycetes</taxon>
        <taxon>Mycobacteriales</taxon>
        <taxon>Mycobacteriaceae</taxon>
        <taxon>Mycolicibacter</taxon>
    </lineage>
</organism>
<dbReference type="AlphaFoldDB" id="A0A1X1YEW8"/>
<dbReference type="RefSeq" id="WP_133055947.1">
    <property type="nucleotide sequence ID" value="NZ_JACKVG010000023.1"/>
</dbReference>
<sequence>MSEEPSPFQGVWDAIHRSVDLTGPLTEAQARAVAHALTAVIAGAPDAFFGIKRDGGCPVGGVLYKFYWVKGGVFGLAEVLRPDDQDLAAPATASCIRPLSGIRKVDVQFDVTNPPVGQAQYTVKMKVTAHWDDESVVLDATGGMSNYARPELEKLIDLVVSSVGGSN</sequence>
<dbReference type="EMBL" id="LQPG01000027">
    <property type="protein sequence ID" value="ORW09672.1"/>
    <property type="molecule type" value="Genomic_DNA"/>
</dbReference>
<evidence type="ECO:0000313" key="2">
    <source>
        <dbReference type="Proteomes" id="UP000193866"/>
    </source>
</evidence>
<reference evidence="1 2" key="1">
    <citation type="submission" date="2016-01" db="EMBL/GenBank/DDBJ databases">
        <title>The new phylogeny of the genus Mycobacterium.</title>
        <authorList>
            <person name="Tarcisio F."/>
            <person name="Conor M."/>
            <person name="Antonella G."/>
            <person name="Elisabetta G."/>
            <person name="Giulia F.S."/>
            <person name="Sara T."/>
            <person name="Anna F."/>
            <person name="Clotilde B."/>
            <person name="Roberto B."/>
            <person name="Veronica D.S."/>
            <person name="Fabio R."/>
            <person name="Monica P."/>
            <person name="Olivier J."/>
            <person name="Enrico T."/>
            <person name="Nicola S."/>
        </authorList>
    </citation>
    <scope>NUCLEOTIDE SEQUENCE [LARGE SCALE GENOMIC DNA]</scope>
    <source>
        <strain evidence="1 2">DSM 45394</strain>
    </source>
</reference>
<protein>
    <submittedName>
        <fullName evidence="1">Uncharacterized protein</fullName>
    </submittedName>
</protein>
<gene>
    <name evidence="1" type="ORF">AWC16_15810</name>
</gene>